<dbReference type="GO" id="GO:0005840">
    <property type="term" value="C:ribosome"/>
    <property type="evidence" value="ECO:0007669"/>
    <property type="project" value="UniProtKB-KW"/>
</dbReference>
<dbReference type="InterPro" id="IPR041988">
    <property type="entry name" value="Ribosomal_uL24_KOW"/>
</dbReference>
<dbReference type="HAMAP" id="MF_01326_B">
    <property type="entry name" value="Ribosomal_uL24_B"/>
    <property type="match status" value="1"/>
</dbReference>
<keyword evidence="5 8" id="KW-0687">Ribonucleoprotein</keyword>
<name>K2L1D0_9GAMM</name>
<comment type="subunit">
    <text evidence="8">Part of the 50S ribosomal subunit.</text>
</comment>
<dbReference type="NCBIfam" id="TIGR01079">
    <property type="entry name" value="rplX_bact"/>
    <property type="match status" value="1"/>
</dbReference>
<dbReference type="PATRIC" id="fig|740709.3.peg.1473"/>
<dbReference type="CDD" id="cd06089">
    <property type="entry name" value="KOW_RPL26"/>
    <property type="match status" value="1"/>
</dbReference>
<dbReference type="InterPro" id="IPR014722">
    <property type="entry name" value="Rib_uL2_dom2"/>
</dbReference>
<dbReference type="Proteomes" id="UP000014115">
    <property type="component" value="Unassembled WGS sequence"/>
</dbReference>
<sequence length="104" mass="11430">MAAKIRRDDEIVVLAGKDKGKRGKVLKVLPEQNRVVVEGVNVVKKHQKPNPAMGVSGGIVEQEASIHVSNVAILNPETNKADRVGFRFEDGKKVRFFKSNNAII</sequence>
<dbReference type="RefSeq" id="WP_008488651.1">
    <property type="nucleotide sequence ID" value="NZ_AMRG01000008.1"/>
</dbReference>
<dbReference type="OrthoDB" id="9807419at2"/>
<evidence type="ECO:0000256" key="7">
    <source>
        <dbReference type="ARBA" id="ARBA00058688"/>
    </source>
</evidence>
<dbReference type="InterPro" id="IPR003256">
    <property type="entry name" value="Ribosomal_uL24"/>
</dbReference>
<keyword evidence="2 8" id="KW-0699">rRNA-binding</keyword>
<dbReference type="GO" id="GO:0006412">
    <property type="term" value="P:translation"/>
    <property type="evidence" value="ECO:0007669"/>
    <property type="project" value="UniProtKB-UniRule"/>
</dbReference>
<dbReference type="eggNOG" id="COG0198">
    <property type="taxonomic scope" value="Bacteria"/>
</dbReference>
<keyword evidence="4 8" id="KW-0689">Ribosomal protein</keyword>
<dbReference type="STRING" id="740709.A10D4_07250"/>
<comment type="function">
    <text evidence="7 8">One of the proteins that surrounds the polypeptide exit tunnel on the outside of the subunit.</text>
</comment>
<dbReference type="PROSITE" id="PS01108">
    <property type="entry name" value="RIBOSOMAL_L24"/>
    <property type="match status" value="1"/>
</dbReference>
<evidence type="ECO:0000256" key="8">
    <source>
        <dbReference type="HAMAP-Rule" id="MF_01326"/>
    </source>
</evidence>
<comment type="caution">
    <text evidence="11">The sequence shown here is derived from an EMBL/GenBank/DDBJ whole genome shotgun (WGS) entry which is preliminary data.</text>
</comment>
<protein>
    <recommendedName>
        <fullName evidence="6 8">Large ribosomal subunit protein uL24</fullName>
    </recommendedName>
</protein>
<keyword evidence="12" id="KW-1185">Reference proteome</keyword>
<evidence type="ECO:0000256" key="9">
    <source>
        <dbReference type="RuleBase" id="RU003477"/>
    </source>
</evidence>
<dbReference type="FunFam" id="2.30.30.30:FF:000004">
    <property type="entry name" value="50S ribosomal protein L24"/>
    <property type="match status" value="1"/>
</dbReference>
<evidence type="ECO:0000256" key="4">
    <source>
        <dbReference type="ARBA" id="ARBA00022980"/>
    </source>
</evidence>
<evidence type="ECO:0000313" key="12">
    <source>
        <dbReference type="Proteomes" id="UP000014115"/>
    </source>
</evidence>
<gene>
    <name evidence="8 11" type="primary">rplX</name>
    <name evidence="11" type="ORF">A10D4_07250</name>
</gene>
<dbReference type="SUPFAM" id="SSF50104">
    <property type="entry name" value="Translation proteins SH3-like domain"/>
    <property type="match status" value="1"/>
</dbReference>
<evidence type="ECO:0000259" key="10">
    <source>
        <dbReference type="SMART" id="SM00739"/>
    </source>
</evidence>
<comment type="function">
    <text evidence="8">One of two assembly initiator proteins, it binds directly to the 5'-end of the 23S rRNA, where it nucleates assembly of the 50S subunit.</text>
</comment>
<keyword evidence="3 8" id="KW-0694">RNA-binding</keyword>
<evidence type="ECO:0000313" key="11">
    <source>
        <dbReference type="EMBL" id="EKE83625.1"/>
    </source>
</evidence>
<dbReference type="GO" id="GO:0003735">
    <property type="term" value="F:structural constituent of ribosome"/>
    <property type="evidence" value="ECO:0007669"/>
    <property type="project" value="InterPro"/>
</dbReference>
<evidence type="ECO:0000256" key="2">
    <source>
        <dbReference type="ARBA" id="ARBA00022730"/>
    </source>
</evidence>
<dbReference type="SMART" id="SM00739">
    <property type="entry name" value="KOW"/>
    <property type="match status" value="1"/>
</dbReference>
<dbReference type="GO" id="GO:0019843">
    <property type="term" value="F:rRNA binding"/>
    <property type="evidence" value="ECO:0007669"/>
    <property type="project" value="UniProtKB-UniRule"/>
</dbReference>
<dbReference type="PANTHER" id="PTHR12903">
    <property type="entry name" value="MITOCHONDRIAL RIBOSOMAL PROTEIN L24"/>
    <property type="match status" value="1"/>
</dbReference>
<dbReference type="InterPro" id="IPR057264">
    <property type="entry name" value="Ribosomal_uL24_C"/>
</dbReference>
<proteinExistence type="inferred from homology"/>
<dbReference type="Pfam" id="PF00467">
    <property type="entry name" value="KOW"/>
    <property type="match status" value="1"/>
</dbReference>
<dbReference type="EMBL" id="AMRG01000008">
    <property type="protein sequence ID" value="EKE83625.1"/>
    <property type="molecule type" value="Genomic_DNA"/>
</dbReference>
<dbReference type="AlphaFoldDB" id="K2L1D0"/>
<evidence type="ECO:0000256" key="3">
    <source>
        <dbReference type="ARBA" id="ARBA00022884"/>
    </source>
</evidence>
<feature type="domain" description="KOW" evidence="10">
    <location>
        <begin position="4"/>
        <end position="31"/>
    </location>
</feature>
<comment type="similarity">
    <text evidence="1 8 9">Belongs to the universal ribosomal protein uL24 family.</text>
</comment>
<evidence type="ECO:0000256" key="5">
    <source>
        <dbReference type="ARBA" id="ARBA00023274"/>
    </source>
</evidence>
<dbReference type="InterPro" id="IPR005825">
    <property type="entry name" value="Ribosomal_uL24_CS"/>
</dbReference>
<reference evidence="11 12" key="1">
    <citation type="journal article" date="2012" name="J. Bacteriol.">
        <title>Genome Sequence of Idiomarina xiamenensis Type Strain 10-D-4.</title>
        <authorList>
            <person name="Lai Q."/>
            <person name="Wang L."/>
            <person name="Wang W."/>
            <person name="Shao Z."/>
        </authorList>
    </citation>
    <scope>NUCLEOTIDE SEQUENCE [LARGE SCALE GENOMIC DNA]</scope>
    <source>
        <strain evidence="11 12">10-D-4</strain>
    </source>
</reference>
<dbReference type="GO" id="GO:1990904">
    <property type="term" value="C:ribonucleoprotein complex"/>
    <property type="evidence" value="ECO:0007669"/>
    <property type="project" value="UniProtKB-KW"/>
</dbReference>
<accession>K2L1D0</accession>
<dbReference type="InterPro" id="IPR005824">
    <property type="entry name" value="KOW"/>
</dbReference>
<dbReference type="InterPro" id="IPR008991">
    <property type="entry name" value="Translation_prot_SH3-like_sf"/>
</dbReference>
<evidence type="ECO:0000256" key="6">
    <source>
        <dbReference type="ARBA" id="ARBA00035206"/>
    </source>
</evidence>
<dbReference type="Pfam" id="PF17136">
    <property type="entry name" value="ribosomal_L24"/>
    <property type="match status" value="1"/>
</dbReference>
<dbReference type="Gene3D" id="2.30.30.30">
    <property type="match status" value="1"/>
</dbReference>
<evidence type="ECO:0000256" key="1">
    <source>
        <dbReference type="ARBA" id="ARBA00010618"/>
    </source>
</evidence>
<organism evidence="11 12">
    <name type="scientific">Idiomarina xiamenensis 10-D-4</name>
    <dbReference type="NCBI Taxonomy" id="740709"/>
    <lineage>
        <taxon>Bacteria</taxon>
        <taxon>Pseudomonadati</taxon>
        <taxon>Pseudomonadota</taxon>
        <taxon>Gammaproteobacteria</taxon>
        <taxon>Alteromonadales</taxon>
        <taxon>Idiomarinaceae</taxon>
        <taxon>Idiomarina</taxon>
    </lineage>
</organism>